<proteinExistence type="predicted"/>
<gene>
    <name evidence="2" type="ORF">GCM10007875_24030</name>
</gene>
<sequence>MPQHRVEQLVGQPLRSIPQAILGVSERVGRAVFWGALSTLALSLTVFIAVQVLQVYTVARDEGQTNARAIESDLNATIGKLNVQQPLARQISRVQRVSATVIRSGGWIERYSLKGENQESFELVLPSWVSQDYLDSLGRDVVTDLRDTEGLLTVRKTEKGKKKS</sequence>
<evidence type="ECO:0000313" key="3">
    <source>
        <dbReference type="Proteomes" id="UP001156664"/>
    </source>
</evidence>
<dbReference type="Proteomes" id="UP001156664">
    <property type="component" value="Unassembled WGS sequence"/>
</dbReference>
<comment type="caution">
    <text evidence="2">The sequence shown here is derived from an EMBL/GenBank/DDBJ whole genome shotgun (WGS) entry which is preliminary data.</text>
</comment>
<evidence type="ECO:0000313" key="2">
    <source>
        <dbReference type="EMBL" id="GLR27312.1"/>
    </source>
</evidence>
<keyword evidence="1" id="KW-0472">Membrane</keyword>
<keyword evidence="1" id="KW-1133">Transmembrane helix</keyword>
<organism evidence="2 3">
    <name type="scientific">Limnobacter litoralis</name>
    <dbReference type="NCBI Taxonomy" id="481366"/>
    <lineage>
        <taxon>Bacteria</taxon>
        <taxon>Pseudomonadati</taxon>
        <taxon>Pseudomonadota</taxon>
        <taxon>Betaproteobacteria</taxon>
        <taxon>Burkholderiales</taxon>
        <taxon>Burkholderiaceae</taxon>
        <taxon>Limnobacter</taxon>
    </lineage>
</organism>
<reference evidence="3" key="1">
    <citation type="journal article" date="2019" name="Int. J. Syst. Evol. Microbiol.">
        <title>The Global Catalogue of Microorganisms (GCM) 10K type strain sequencing project: providing services to taxonomists for standard genome sequencing and annotation.</title>
        <authorList>
            <consortium name="The Broad Institute Genomics Platform"/>
            <consortium name="The Broad Institute Genome Sequencing Center for Infectious Disease"/>
            <person name="Wu L."/>
            <person name="Ma J."/>
        </authorList>
    </citation>
    <scope>NUCLEOTIDE SEQUENCE [LARGE SCALE GENOMIC DNA]</scope>
    <source>
        <strain evidence="3">NBRC 105857</strain>
    </source>
</reference>
<keyword evidence="1" id="KW-0812">Transmembrane</keyword>
<protein>
    <submittedName>
        <fullName evidence="2">Uncharacterized protein</fullName>
    </submittedName>
</protein>
<feature type="transmembrane region" description="Helical" evidence="1">
    <location>
        <begin position="31"/>
        <end position="50"/>
    </location>
</feature>
<keyword evidence="3" id="KW-1185">Reference proteome</keyword>
<name>A0ABQ5YTE0_9BURK</name>
<accession>A0ABQ5YTE0</accession>
<dbReference type="RefSeq" id="WP_284282063.1">
    <property type="nucleotide sequence ID" value="NZ_BSOJ01000030.1"/>
</dbReference>
<evidence type="ECO:0000256" key="1">
    <source>
        <dbReference type="SAM" id="Phobius"/>
    </source>
</evidence>
<dbReference type="EMBL" id="BSOJ01000030">
    <property type="protein sequence ID" value="GLR27312.1"/>
    <property type="molecule type" value="Genomic_DNA"/>
</dbReference>